<name>A0A128A0P1_9ARCH</name>
<dbReference type="CDD" id="cd11615">
    <property type="entry name" value="SAF_NeuB_like"/>
    <property type="match status" value="1"/>
</dbReference>
<dbReference type="InterPro" id="IPR013132">
    <property type="entry name" value="PseI/NeuA/B-like_N"/>
</dbReference>
<dbReference type="EMBL" id="LN890280">
    <property type="protein sequence ID" value="CUR50915.1"/>
    <property type="molecule type" value="Genomic_DNA"/>
</dbReference>
<dbReference type="Proteomes" id="UP000196239">
    <property type="component" value="Chromosome 1"/>
</dbReference>
<evidence type="ECO:0000259" key="1">
    <source>
        <dbReference type="PROSITE" id="PS50844"/>
    </source>
</evidence>
<dbReference type="InterPro" id="IPR036732">
    <property type="entry name" value="AFP_Neu5c_C_sf"/>
</dbReference>
<dbReference type="InterPro" id="IPR013974">
    <property type="entry name" value="SAF"/>
</dbReference>
<dbReference type="InterPro" id="IPR051690">
    <property type="entry name" value="PseI-like"/>
</dbReference>
<protein>
    <submittedName>
        <fullName evidence="2">N-acetylneuraminate synthase</fullName>
        <ecNumber evidence="2">2.5.1.57</ecNumber>
    </submittedName>
</protein>
<dbReference type="SUPFAM" id="SSF51569">
    <property type="entry name" value="Aldolase"/>
    <property type="match status" value="1"/>
</dbReference>
<dbReference type="PANTHER" id="PTHR42966:SF1">
    <property type="entry name" value="SIALIC ACID SYNTHASE"/>
    <property type="match status" value="1"/>
</dbReference>
<dbReference type="SUPFAM" id="SSF51269">
    <property type="entry name" value="AFP III-like domain"/>
    <property type="match status" value="1"/>
</dbReference>
<dbReference type="PROSITE" id="PS50844">
    <property type="entry name" value="AFP_LIKE"/>
    <property type="match status" value="1"/>
</dbReference>
<evidence type="ECO:0000313" key="2">
    <source>
        <dbReference type="EMBL" id="CUR50915.1"/>
    </source>
</evidence>
<dbReference type="SMART" id="SM00858">
    <property type="entry name" value="SAF"/>
    <property type="match status" value="1"/>
</dbReference>
<dbReference type="AlphaFoldDB" id="A0A128A0P1"/>
<dbReference type="Pfam" id="PF08666">
    <property type="entry name" value="SAF"/>
    <property type="match status" value="1"/>
</dbReference>
<organism evidence="2 3">
    <name type="scientific">Nitrosotalea devaniterrae</name>
    <dbReference type="NCBI Taxonomy" id="1078905"/>
    <lineage>
        <taxon>Archaea</taxon>
        <taxon>Nitrososphaerota</taxon>
        <taxon>Nitrososphaeria</taxon>
        <taxon>Nitrosotaleales</taxon>
        <taxon>Nitrosotaleaceae</taxon>
        <taxon>Nitrosotalea</taxon>
    </lineage>
</organism>
<dbReference type="GO" id="GO:0016051">
    <property type="term" value="P:carbohydrate biosynthetic process"/>
    <property type="evidence" value="ECO:0007669"/>
    <property type="project" value="InterPro"/>
</dbReference>
<dbReference type="Pfam" id="PF03102">
    <property type="entry name" value="NeuB"/>
    <property type="match status" value="1"/>
</dbReference>
<reference evidence="3" key="1">
    <citation type="submission" date="2015-10" db="EMBL/GenBank/DDBJ databases">
        <authorList>
            <person name="Lehtovirta-Morley L.E."/>
            <person name="Vieille C."/>
        </authorList>
    </citation>
    <scope>NUCLEOTIDE SEQUENCE [LARGE SCALE GENOMIC DNA]</scope>
</reference>
<dbReference type="InterPro" id="IPR057736">
    <property type="entry name" value="SAF_PseI/NeuA/NeuB"/>
</dbReference>
<sequence length="346" mass="38483">MNRIIMNENWKQTIKIGKHVLGKDKPVFIIAEAGVNHNGKINLAKKLVDAALDANADAVKFQTYITSKLVSKNLAPQMYKMLQKYELDDNDFAELRDYSKSNGIIFSSTPFDIKSCDLLEKLSVPFYKLGSGDLENIPLIIHTSKKKKPVLISTGMSTNQEITQALHSILPYNDTIILMHCTSLYPTNFDEANLNAIPAMKVRFGLLVGYSDHTLGYEASLAAVSLGACVVEKHLTLDNKMQGPDHKASLDPQAFKKMVSSIRNIEKSFGSDIKKVLPREKNTKKIARRSIVAVHDIPKGKVIDESDIDILRPYGGIAPKYFNNVLGKKSKTAIKSGSFVSWKMLL</sequence>
<feature type="domain" description="AFP-like" evidence="1">
    <location>
        <begin position="290"/>
        <end position="346"/>
    </location>
</feature>
<dbReference type="InterPro" id="IPR013785">
    <property type="entry name" value="Aldolase_TIM"/>
</dbReference>
<keyword evidence="2" id="KW-0808">Transferase</keyword>
<dbReference type="KEGG" id="ndv:NDEV_0150"/>
<dbReference type="GO" id="GO:0047444">
    <property type="term" value="F:N-acylneuraminate-9-phosphate synthase activity"/>
    <property type="evidence" value="ECO:0007669"/>
    <property type="project" value="UniProtKB-EC"/>
</dbReference>
<keyword evidence="3" id="KW-1185">Reference proteome</keyword>
<evidence type="ECO:0000313" key="3">
    <source>
        <dbReference type="Proteomes" id="UP000196239"/>
    </source>
</evidence>
<proteinExistence type="predicted"/>
<dbReference type="Gene3D" id="3.90.1210.10">
    <property type="entry name" value="Antifreeze-like/N-acetylneuraminic acid synthase C-terminal domain"/>
    <property type="match status" value="1"/>
</dbReference>
<dbReference type="EC" id="2.5.1.57" evidence="2"/>
<dbReference type="InterPro" id="IPR006190">
    <property type="entry name" value="SAF_AFP_Neu5Ac"/>
</dbReference>
<gene>
    <name evidence="2" type="primary">NeuB</name>
    <name evidence="2" type="ORF">NDEV_0150</name>
</gene>
<dbReference type="Gene3D" id="3.20.20.70">
    <property type="entry name" value="Aldolase class I"/>
    <property type="match status" value="1"/>
</dbReference>
<accession>A0A128A0P1</accession>
<dbReference type="PANTHER" id="PTHR42966">
    <property type="entry name" value="N-ACETYLNEURAMINATE SYNTHASE"/>
    <property type="match status" value="1"/>
</dbReference>